<evidence type="ECO:0000313" key="3">
    <source>
        <dbReference type="WBParaSite" id="BTMF_0001696201-mRNA-1"/>
    </source>
</evidence>
<evidence type="ECO:0000313" key="1">
    <source>
        <dbReference type="EMBL" id="VDO51746.1"/>
    </source>
</evidence>
<sequence>MHGVIWVTRTIIESENYCPCCITPTPNPTITSSSTAITTTMAVAVATPYIFSYQPVYNPETSVCSDPVCKR</sequence>
<name>A0A0R3RA99_9BILA</name>
<evidence type="ECO:0000313" key="2">
    <source>
        <dbReference type="Proteomes" id="UP000280834"/>
    </source>
</evidence>
<accession>A0A0R3RA99</accession>
<proteinExistence type="predicted"/>
<keyword evidence="2" id="KW-1185">Reference proteome</keyword>
<dbReference type="Proteomes" id="UP000280834">
    <property type="component" value="Unassembled WGS sequence"/>
</dbReference>
<dbReference type="WBParaSite" id="BTMF_0001696201-mRNA-1">
    <property type="protein sequence ID" value="BTMF_0001696201-mRNA-1"/>
    <property type="gene ID" value="BTMF_0001696201"/>
</dbReference>
<reference evidence="1 2" key="2">
    <citation type="submission" date="2018-11" db="EMBL/GenBank/DDBJ databases">
        <authorList>
            <consortium name="Pathogen Informatics"/>
        </authorList>
    </citation>
    <scope>NUCLEOTIDE SEQUENCE [LARGE SCALE GENOMIC DNA]</scope>
</reference>
<dbReference type="EMBL" id="UZAG01021831">
    <property type="protein sequence ID" value="VDO51746.1"/>
    <property type="molecule type" value="Genomic_DNA"/>
</dbReference>
<dbReference type="AlphaFoldDB" id="A0A0R3RA99"/>
<gene>
    <name evidence="1" type="ORF">BTMF_LOCUS14931</name>
</gene>
<reference evidence="3" key="1">
    <citation type="submission" date="2017-02" db="UniProtKB">
        <authorList>
            <consortium name="WormBaseParasite"/>
        </authorList>
    </citation>
    <scope>IDENTIFICATION</scope>
</reference>
<organism evidence="3">
    <name type="scientific">Brugia timori</name>
    <dbReference type="NCBI Taxonomy" id="42155"/>
    <lineage>
        <taxon>Eukaryota</taxon>
        <taxon>Metazoa</taxon>
        <taxon>Ecdysozoa</taxon>
        <taxon>Nematoda</taxon>
        <taxon>Chromadorea</taxon>
        <taxon>Rhabditida</taxon>
        <taxon>Spirurina</taxon>
        <taxon>Spiruromorpha</taxon>
        <taxon>Filarioidea</taxon>
        <taxon>Onchocercidae</taxon>
        <taxon>Brugia</taxon>
    </lineage>
</organism>
<protein>
    <submittedName>
        <fullName evidence="3">LITAF domain-containing protein</fullName>
    </submittedName>
</protein>